<evidence type="ECO:0000256" key="1">
    <source>
        <dbReference type="ARBA" id="ARBA00001974"/>
    </source>
</evidence>
<evidence type="ECO:0000313" key="7">
    <source>
        <dbReference type="EMBL" id="TWT62550.1"/>
    </source>
</evidence>
<keyword evidence="3" id="KW-0274">FAD</keyword>
<sequence length="400" mass="43853">MESYDVAIIGGGIVGLATAYRILQKRPQTRLLLLEKEGKLAAHQTGHNSGVIHSGIYYKPGSLRAKNCRAGKQQLEEFCTKHSIPFDRCGKVIIATQESELPGLQSIFERGQANGVTCELISRERLGELEPQTAGIAAIHVPETGIVDYVKASEKLAEIIKEQGGSIRTQAELLKVEARSGQQVLTTKVGEFRTKQIVTCAGLQSDRIAKLCGWNPQAKIIPFRGEYYELCPRAEHLCRNLIYPVPDPNFPFLGVHFTRMIQGGVECGPNAVLAFAREGYAKTNFNVLDMWDALSFPGFRKLGLKHWSAGLGEMYRSLSKPAFVAALQRLVPDIKSSDLIAAPAGIRAQAVTPDGQLVDDFLIEEDHYAIHVLNAPSPAATSALNIGVTICDRLLKRFYA</sequence>
<evidence type="ECO:0000256" key="3">
    <source>
        <dbReference type="ARBA" id="ARBA00022827"/>
    </source>
</evidence>
<dbReference type="Pfam" id="PF01266">
    <property type="entry name" value="DAO"/>
    <property type="match status" value="1"/>
</dbReference>
<dbReference type="Gene3D" id="3.50.50.60">
    <property type="entry name" value="FAD/NAD(P)-binding domain"/>
    <property type="match status" value="1"/>
</dbReference>
<dbReference type="Proteomes" id="UP000316095">
    <property type="component" value="Unassembled WGS sequence"/>
</dbReference>
<proteinExistence type="inferred from homology"/>
<evidence type="ECO:0000259" key="6">
    <source>
        <dbReference type="Pfam" id="PF01266"/>
    </source>
</evidence>
<accession>A0A5C5XHV3</accession>
<comment type="cofactor">
    <cofactor evidence="1">
        <name>FAD</name>
        <dbReference type="ChEBI" id="CHEBI:57692"/>
    </cofactor>
</comment>
<evidence type="ECO:0000256" key="2">
    <source>
        <dbReference type="ARBA" id="ARBA00022630"/>
    </source>
</evidence>
<dbReference type="SUPFAM" id="SSF51905">
    <property type="entry name" value="FAD/NAD(P)-binding domain"/>
    <property type="match status" value="1"/>
</dbReference>
<dbReference type="GO" id="GO:0005737">
    <property type="term" value="C:cytoplasm"/>
    <property type="evidence" value="ECO:0007669"/>
    <property type="project" value="TreeGrafter"/>
</dbReference>
<dbReference type="EC" id="1.1.3.15" evidence="7"/>
<dbReference type="InterPro" id="IPR036188">
    <property type="entry name" value="FAD/NAD-bd_sf"/>
</dbReference>
<dbReference type="GO" id="GO:0047545">
    <property type="term" value="F:(S)-2-hydroxyglutarate dehydrogenase activity"/>
    <property type="evidence" value="ECO:0007669"/>
    <property type="project" value="TreeGrafter"/>
</dbReference>
<comment type="caution">
    <text evidence="7">The sequence shown here is derived from an EMBL/GenBank/DDBJ whole genome shotgun (WGS) entry which is preliminary data.</text>
</comment>
<evidence type="ECO:0000256" key="5">
    <source>
        <dbReference type="ARBA" id="ARBA00037941"/>
    </source>
</evidence>
<dbReference type="InterPro" id="IPR006076">
    <property type="entry name" value="FAD-dep_OxRdtase"/>
</dbReference>
<dbReference type="Gene3D" id="3.30.9.10">
    <property type="entry name" value="D-Amino Acid Oxidase, subunit A, domain 2"/>
    <property type="match status" value="1"/>
</dbReference>
<gene>
    <name evidence="7" type="primary">lhgO</name>
    <name evidence="7" type="ORF">Pan54_32930</name>
</gene>
<dbReference type="NCBIfam" id="NF008726">
    <property type="entry name" value="PRK11728.1"/>
    <property type="match status" value="1"/>
</dbReference>
<name>A0A5C5XHV3_9PLAN</name>
<dbReference type="PANTHER" id="PTHR43104:SF2">
    <property type="entry name" value="L-2-HYDROXYGLUTARATE DEHYDROGENASE, MITOCHONDRIAL"/>
    <property type="match status" value="1"/>
</dbReference>
<dbReference type="EMBL" id="SJPG01000001">
    <property type="protein sequence ID" value="TWT62550.1"/>
    <property type="molecule type" value="Genomic_DNA"/>
</dbReference>
<evidence type="ECO:0000256" key="4">
    <source>
        <dbReference type="ARBA" id="ARBA00023002"/>
    </source>
</evidence>
<protein>
    <submittedName>
        <fullName evidence="7">L-2-hydroxyglutarate oxidase LhgO</fullName>
        <ecNumber evidence="7">1.1.3.15</ecNumber>
    </submittedName>
</protein>
<dbReference type="OrthoDB" id="9801699at2"/>
<keyword evidence="4 7" id="KW-0560">Oxidoreductase</keyword>
<reference evidence="7 8" key="1">
    <citation type="submission" date="2019-02" db="EMBL/GenBank/DDBJ databases">
        <title>Deep-cultivation of Planctomycetes and their phenomic and genomic characterization uncovers novel biology.</title>
        <authorList>
            <person name="Wiegand S."/>
            <person name="Jogler M."/>
            <person name="Boedeker C."/>
            <person name="Pinto D."/>
            <person name="Vollmers J."/>
            <person name="Rivas-Marin E."/>
            <person name="Kohn T."/>
            <person name="Peeters S.H."/>
            <person name="Heuer A."/>
            <person name="Rast P."/>
            <person name="Oberbeckmann S."/>
            <person name="Bunk B."/>
            <person name="Jeske O."/>
            <person name="Meyerdierks A."/>
            <person name="Storesund J.E."/>
            <person name="Kallscheuer N."/>
            <person name="Luecker S."/>
            <person name="Lage O.M."/>
            <person name="Pohl T."/>
            <person name="Merkel B.J."/>
            <person name="Hornburger P."/>
            <person name="Mueller R.-W."/>
            <person name="Bruemmer F."/>
            <person name="Labrenz M."/>
            <person name="Spormann A.M."/>
            <person name="Op Den Camp H."/>
            <person name="Overmann J."/>
            <person name="Amann R."/>
            <person name="Jetten M.S.M."/>
            <person name="Mascher T."/>
            <person name="Medema M.H."/>
            <person name="Devos D.P."/>
            <person name="Kaster A.-K."/>
            <person name="Ovreas L."/>
            <person name="Rohde M."/>
            <person name="Galperin M.Y."/>
            <person name="Jogler C."/>
        </authorList>
    </citation>
    <scope>NUCLEOTIDE SEQUENCE [LARGE SCALE GENOMIC DNA]</scope>
    <source>
        <strain evidence="7 8">Pan54</strain>
    </source>
</reference>
<evidence type="ECO:0000313" key="8">
    <source>
        <dbReference type="Proteomes" id="UP000316095"/>
    </source>
</evidence>
<dbReference type="PANTHER" id="PTHR43104">
    <property type="entry name" value="L-2-HYDROXYGLUTARATE DEHYDROGENASE, MITOCHONDRIAL"/>
    <property type="match status" value="1"/>
</dbReference>
<comment type="similarity">
    <text evidence="5">Belongs to the L2HGDH family.</text>
</comment>
<dbReference type="AlphaFoldDB" id="A0A5C5XHV3"/>
<keyword evidence="8" id="KW-1185">Reference proteome</keyword>
<dbReference type="GO" id="GO:0003973">
    <property type="term" value="F:(S)-2-hydroxy-acid oxidase activity"/>
    <property type="evidence" value="ECO:0007669"/>
    <property type="project" value="UniProtKB-EC"/>
</dbReference>
<dbReference type="RefSeq" id="WP_146504394.1">
    <property type="nucleotide sequence ID" value="NZ_SJPG01000001.1"/>
</dbReference>
<keyword evidence="2" id="KW-0285">Flavoprotein</keyword>
<feature type="domain" description="FAD dependent oxidoreductase" evidence="6">
    <location>
        <begin position="5"/>
        <end position="392"/>
    </location>
</feature>
<organism evidence="7 8">
    <name type="scientific">Rubinisphaera italica</name>
    <dbReference type="NCBI Taxonomy" id="2527969"/>
    <lineage>
        <taxon>Bacteria</taxon>
        <taxon>Pseudomonadati</taxon>
        <taxon>Planctomycetota</taxon>
        <taxon>Planctomycetia</taxon>
        <taxon>Planctomycetales</taxon>
        <taxon>Planctomycetaceae</taxon>
        <taxon>Rubinisphaera</taxon>
    </lineage>
</organism>